<dbReference type="SUPFAM" id="SSF48403">
    <property type="entry name" value="Ankyrin repeat"/>
    <property type="match status" value="1"/>
</dbReference>
<dbReference type="Gene3D" id="1.25.40.20">
    <property type="entry name" value="Ankyrin repeat-containing domain"/>
    <property type="match status" value="1"/>
</dbReference>
<reference evidence="2" key="2">
    <citation type="submission" date="2021-12" db="EMBL/GenBank/DDBJ databases">
        <title>Resequencing data analysis of finger millet.</title>
        <authorList>
            <person name="Hatakeyama M."/>
            <person name="Aluri S."/>
            <person name="Balachadran M.T."/>
            <person name="Sivarajan S.R."/>
            <person name="Poveda L."/>
            <person name="Shimizu-Inatsugi R."/>
            <person name="Schlapbach R."/>
            <person name="Sreeman S.M."/>
            <person name="Shimizu K.K."/>
        </authorList>
    </citation>
    <scope>NUCLEOTIDE SEQUENCE</scope>
</reference>
<gene>
    <name evidence="2" type="primary">gb01726</name>
    <name evidence="2" type="ORF">PR202_gb01726</name>
</gene>
<dbReference type="InterPro" id="IPR002110">
    <property type="entry name" value="Ankyrin_rpt"/>
</dbReference>
<organism evidence="2 3">
    <name type="scientific">Eleusine coracana subsp. coracana</name>
    <dbReference type="NCBI Taxonomy" id="191504"/>
    <lineage>
        <taxon>Eukaryota</taxon>
        <taxon>Viridiplantae</taxon>
        <taxon>Streptophyta</taxon>
        <taxon>Embryophyta</taxon>
        <taxon>Tracheophyta</taxon>
        <taxon>Spermatophyta</taxon>
        <taxon>Magnoliopsida</taxon>
        <taxon>Liliopsida</taxon>
        <taxon>Poales</taxon>
        <taxon>Poaceae</taxon>
        <taxon>PACMAD clade</taxon>
        <taxon>Chloridoideae</taxon>
        <taxon>Cynodonteae</taxon>
        <taxon>Eleusininae</taxon>
        <taxon>Eleusine</taxon>
    </lineage>
</organism>
<sequence length="342" mass="36937">MASQAIPVGSTSEEWRQLLQDTLGTAEGAAVAASLARREVIINVSSSDRTRPRGRASFEYCCHWQAKMDCQTIAGHPGYPAQHNTAFFKARPADWHGLADLPGQDPFQTGLRVVLGLGDGSTVYAVDTKEDEATQMIIVETIVEMVAAANSYVRCVCGHYHRHRSGAAHAIIVEMGHGDIETDIITHGAHDNSAVPVIVEEPASVLHVVATAGDSERHLKCARMIFAKASHLLTTAAPNSKGETPVHCAARVGNTKMVACLIELAKGVNGVDYDKARELVRMQNKLGETALHEAVRFDNLKMVQDLLSADQELAQIDAEDGTSPAIPCLLTVPYWNCSLDPR</sequence>
<dbReference type="PROSITE" id="PS50297">
    <property type="entry name" value="ANK_REP_REGION"/>
    <property type="match status" value="1"/>
</dbReference>
<evidence type="ECO:0000313" key="3">
    <source>
        <dbReference type="Proteomes" id="UP001054889"/>
    </source>
</evidence>
<dbReference type="Proteomes" id="UP001054889">
    <property type="component" value="Unassembled WGS sequence"/>
</dbReference>
<dbReference type="PROSITE" id="PS50088">
    <property type="entry name" value="ANK_REPEAT"/>
    <property type="match status" value="2"/>
</dbReference>
<dbReference type="SMART" id="SM00248">
    <property type="entry name" value="ANK"/>
    <property type="match status" value="2"/>
</dbReference>
<evidence type="ECO:0000256" key="1">
    <source>
        <dbReference type="PROSITE-ProRule" id="PRU00023"/>
    </source>
</evidence>
<feature type="repeat" description="ANK" evidence="1">
    <location>
        <begin position="286"/>
        <end position="318"/>
    </location>
</feature>
<reference evidence="2" key="1">
    <citation type="journal article" date="2018" name="DNA Res.">
        <title>Multiple hybrid de novo genome assembly of finger millet, an orphan allotetraploid crop.</title>
        <authorList>
            <person name="Hatakeyama M."/>
            <person name="Aluri S."/>
            <person name="Balachadran M.T."/>
            <person name="Sivarajan S.R."/>
            <person name="Patrignani A."/>
            <person name="Gruter S."/>
            <person name="Poveda L."/>
            <person name="Shimizu-Inatsugi R."/>
            <person name="Baeten J."/>
            <person name="Francoijs K.J."/>
            <person name="Nataraja K.N."/>
            <person name="Reddy Y.A.N."/>
            <person name="Phadnis S."/>
            <person name="Ravikumar R.L."/>
            <person name="Schlapbach R."/>
            <person name="Sreeman S.M."/>
            <person name="Shimizu K.K."/>
        </authorList>
    </citation>
    <scope>NUCLEOTIDE SEQUENCE</scope>
</reference>
<dbReference type="AlphaFoldDB" id="A0AAV5DVV3"/>
<dbReference type="PANTHER" id="PTHR24121:SF21">
    <property type="entry name" value="ANKYRIN REPEAT FAMILY PROTEIN"/>
    <property type="match status" value="1"/>
</dbReference>
<name>A0AAV5DVV3_ELECO</name>
<dbReference type="Pfam" id="PF12796">
    <property type="entry name" value="Ank_2"/>
    <property type="match status" value="1"/>
</dbReference>
<dbReference type="InterPro" id="IPR036770">
    <property type="entry name" value="Ankyrin_rpt-contain_sf"/>
</dbReference>
<feature type="repeat" description="ANK" evidence="1">
    <location>
        <begin position="241"/>
        <end position="273"/>
    </location>
</feature>
<keyword evidence="3" id="KW-1185">Reference proteome</keyword>
<accession>A0AAV5DVV3</accession>
<evidence type="ECO:0000313" key="2">
    <source>
        <dbReference type="EMBL" id="GJN14859.1"/>
    </source>
</evidence>
<dbReference type="PANTHER" id="PTHR24121">
    <property type="entry name" value="NO MECHANORECEPTOR POTENTIAL C, ISOFORM D-RELATED"/>
    <property type="match status" value="1"/>
</dbReference>
<dbReference type="EMBL" id="BQKI01000071">
    <property type="protein sequence ID" value="GJN14859.1"/>
    <property type="molecule type" value="Genomic_DNA"/>
</dbReference>
<proteinExistence type="predicted"/>
<protein>
    <submittedName>
        <fullName evidence="2">Uncharacterized protein</fullName>
    </submittedName>
</protein>
<keyword evidence="1" id="KW-0040">ANK repeat</keyword>
<comment type="caution">
    <text evidence="2">The sequence shown here is derived from an EMBL/GenBank/DDBJ whole genome shotgun (WGS) entry which is preliminary data.</text>
</comment>